<sequence length="73" mass="8413">MSESKPTPKGRPWYRKLKPVLRLLRILLVPILCVAALFAGLIIGYVYVGKQPLEDVWSIETWRHLFDLMFAGT</sequence>
<dbReference type="EMBL" id="JBHTIU010000048">
    <property type="protein sequence ID" value="MFD0870454.1"/>
    <property type="molecule type" value="Genomic_DNA"/>
</dbReference>
<keyword evidence="1" id="KW-1133">Transmembrane helix</keyword>
<evidence type="ECO:0000313" key="2">
    <source>
        <dbReference type="EMBL" id="MFD0870454.1"/>
    </source>
</evidence>
<keyword evidence="1" id="KW-0812">Transmembrane</keyword>
<proteinExistence type="predicted"/>
<keyword evidence="2" id="KW-0804">Transcription</keyword>
<dbReference type="InterPro" id="IPR024596">
    <property type="entry name" value="RNApol_su_b/EpuA"/>
</dbReference>
<dbReference type="RefSeq" id="WP_225312532.1">
    <property type="nucleotide sequence ID" value="NZ_JBHTIU010000048.1"/>
</dbReference>
<feature type="transmembrane region" description="Helical" evidence="1">
    <location>
        <begin position="21"/>
        <end position="48"/>
    </location>
</feature>
<name>A0ABW3DDZ2_9BACL</name>
<dbReference type="Pfam" id="PF11772">
    <property type="entry name" value="EpuA"/>
    <property type="match status" value="1"/>
</dbReference>
<keyword evidence="1" id="KW-0472">Membrane</keyword>
<dbReference type="GO" id="GO:0000428">
    <property type="term" value="C:DNA-directed RNA polymerase complex"/>
    <property type="evidence" value="ECO:0007669"/>
    <property type="project" value="UniProtKB-KW"/>
</dbReference>
<organism evidence="2 3">
    <name type="scientific">Paenibacillus residui</name>
    <dbReference type="NCBI Taxonomy" id="629724"/>
    <lineage>
        <taxon>Bacteria</taxon>
        <taxon>Bacillati</taxon>
        <taxon>Bacillota</taxon>
        <taxon>Bacilli</taxon>
        <taxon>Bacillales</taxon>
        <taxon>Paenibacillaceae</taxon>
        <taxon>Paenibacillus</taxon>
    </lineage>
</organism>
<gene>
    <name evidence="2" type="ORF">ACFQ03_14965</name>
</gene>
<keyword evidence="2" id="KW-0240">DNA-directed RNA polymerase</keyword>
<evidence type="ECO:0000256" key="1">
    <source>
        <dbReference type="SAM" id="Phobius"/>
    </source>
</evidence>
<reference evidence="3" key="1">
    <citation type="journal article" date="2019" name="Int. J. Syst. Evol. Microbiol.">
        <title>The Global Catalogue of Microorganisms (GCM) 10K type strain sequencing project: providing services to taxonomists for standard genome sequencing and annotation.</title>
        <authorList>
            <consortium name="The Broad Institute Genomics Platform"/>
            <consortium name="The Broad Institute Genome Sequencing Center for Infectious Disease"/>
            <person name="Wu L."/>
            <person name="Ma J."/>
        </authorList>
    </citation>
    <scope>NUCLEOTIDE SEQUENCE [LARGE SCALE GENOMIC DNA]</scope>
    <source>
        <strain evidence="3">CCUG 57263</strain>
    </source>
</reference>
<accession>A0ABW3DDZ2</accession>
<comment type="caution">
    <text evidence="2">The sequence shown here is derived from an EMBL/GenBank/DDBJ whole genome shotgun (WGS) entry which is preliminary data.</text>
</comment>
<keyword evidence="3" id="KW-1185">Reference proteome</keyword>
<evidence type="ECO:0000313" key="3">
    <source>
        <dbReference type="Proteomes" id="UP001597120"/>
    </source>
</evidence>
<protein>
    <submittedName>
        <fullName evidence="2">DNA-directed RNA polymerase subunit beta</fullName>
    </submittedName>
</protein>
<dbReference type="Proteomes" id="UP001597120">
    <property type="component" value="Unassembled WGS sequence"/>
</dbReference>